<keyword evidence="5" id="KW-1185">Reference proteome</keyword>
<accession>A0A8W8K998</accession>
<feature type="region of interest" description="Disordered" evidence="1">
    <location>
        <begin position="104"/>
        <end position="171"/>
    </location>
</feature>
<dbReference type="AlphaFoldDB" id="A0A8W8K998"/>
<dbReference type="EnsemblMetazoa" id="G22938.5">
    <property type="protein sequence ID" value="G22938.5:cds"/>
    <property type="gene ID" value="G22938"/>
</dbReference>
<evidence type="ECO:0000256" key="3">
    <source>
        <dbReference type="SAM" id="SignalP"/>
    </source>
</evidence>
<keyword evidence="2" id="KW-0812">Transmembrane</keyword>
<keyword evidence="2" id="KW-1133">Transmembrane helix</keyword>
<dbReference type="OrthoDB" id="10407636at2759"/>
<evidence type="ECO:0000256" key="2">
    <source>
        <dbReference type="SAM" id="Phobius"/>
    </source>
</evidence>
<feature type="signal peptide" evidence="3">
    <location>
        <begin position="1"/>
        <end position="25"/>
    </location>
</feature>
<dbReference type="EnsemblMetazoa" id="G22938.3">
    <property type="protein sequence ID" value="G22938.3:cds"/>
    <property type="gene ID" value="G22938"/>
</dbReference>
<feature type="transmembrane region" description="Helical" evidence="2">
    <location>
        <begin position="68"/>
        <end position="93"/>
    </location>
</feature>
<protein>
    <submittedName>
        <fullName evidence="4">Uncharacterized protein</fullName>
    </submittedName>
</protein>
<dbReference type="OMA" id="IHAPSIG"/>
<feature type="compositionally biased region" description="Polar residues" evidence="1">
    <location>
        <begin position="334"/>
        <end position="355"/>
    </location>
</feature>
<keyword evidence="3" id="KW-0732">Signal</keyword>
<dbReference type="EnsemblMetazoa" id="G22938.1">
    <property type="protein sequence ID" value="G22938.1:cds"/>
    <property type="gene ID" value="G22938"/>
</dbReference>
<reference evidence="4" key="1">
    <citation type="submission" date="2022-08" db="UniProtKB">
        <authorList>
            <consortium name="EnsemblMetazoa"/>
        </authorList>
    </citation>
    <scope>IDENTIFICATION</scope>
    <source>
        <strain evidence="4">05x7-T-G4-1.051#20</strain>
    </source>
</reference>
<feature type="compositionally biased region" description="Polar residues" evidence="1">
    <location>
        <begin position="317"/>
        <end position="327"/>
    </location>
</feature>
<dbReference type="EnsemblMetazoa" id="G22938.7">
    <property type="protein sequence ID" value="G22938.7:cds"/>
    <property type="gene ID" value="G22938"/>
</dbReference>
<name>A0A8W8K998_MAGGI</name>
<dbReference type="EnsemblMetazoa" id="G22938.2">
    <property type="protein sequence ID" value="G22938.2:cds"/>
    <property type="gene ID" value="G22938"/>
</dbReference>
<feature type="region of interest" description="Disordered" evidence="1">
    <location>
        <begin position="240"/>
        <end position="374"/>
    </location>
</feature>
<organism evidence="4 5">
    <name type="scientific">Magallana gigas</name>
    <name type="common">Pacific oyster</name>
    <name type="synonym">Crassostrea gigas</name>
    <dbReference type="NCBI Taxonomy" id="29159"/>
    <lineage>
        <taxon>Eukaryota</taxon>
        <taxon>Metazoa</taxon>
        <taxon>Spiralia</taxon>
        <taxon>Lophotrochozoa</taxon>
        <taxon>Mollusca</taxon>
        <taxon>Bivalvia</taxon>
        <taxon>Autobranchia</taxon>
        <taxon>Pteriomorphia</taxon>
        <taxon>Ostreida</taxon>
        <taxon>Ostreoidea</taxon>
        <taxon>Ostreidae</taxon>
        <taxon>Magallana</taxon>
    </lineage>
</organism>
<feature type="chain" id="PRO_5042431238" evidence="3">
    <location>
        <begin position="26"/>
        <end position="374"/>
    </location>
</feature>
<feature type="compositionally biased region" description="Basic and acidic residues" evidence="1">
    <location>
        <begin position="104"/>
        <end position="117"/>
    </location>
</feature>
<sequence>MNFLSVCTFLKCAIFLGVLIPVCYGGETCSATYGGLVVSKYCDIGGCCTPSTVTEKTDPDELCCITTLTVILVGSFVGGPLLIMTIVCSGVCIKRYCEKKKNDDRVQETENARQERRRERRRQRQQQEQEEEAIRIRRYYEPLPEDGPMAPPAYDAEPPGSVPARRAAPLSPPPAYEAIVQETTLPNQRGQGTSHFNEVSQSGGGHIDVTIHAPSIGGRRTKIRASSNNTNNGVLVARNGIPRQESVHRNQVSPNSSFRDTTNNQSSEVAQGGGEPIDVTIHAPSIGGRRPKNRTKLEDKKASEPFTKNAESRQEYVQKSQMSSNYNGFKDTPSPVSMANGRSNSELNGSKSFSRPRQIVTDASAEEPADLLYI</sequence>
<proteinExistence type="predicted"/>
<evidence type="ECO:0000313" key="4">
    <source>
        <dbReference type="EnsemblMetazoa" id="G22938.2:cds"/>
    </source>
</evidence>
<keyword evidence="2" id="KW-0472">Membrane</keyword>
<evidence type="ECO:0000256" key="1">
    <source>
        <dbReference type="SAM" id="MobiDB-lite"/>
    </source>
</evidence>
<feature type="compositionally biased region" description="Polar residues" evidence="1">
    <location>
        <begin position="249"/>
        <end position="269"/>
    </location>
</feature>
<dbReference type="Proteomes" id="UP000005408">
    <property type="component" value="Unassembled WGS sequence"/>
</dbReference>
<feature type="compositionally biased region" description="Acidic residues" evidence="1">
    <location>
        <begin position="364"/>
        <end position="374"/>
    </location>
</feature>
<evidence type="ECO:0000313" key="5">
    <source>
        <dbReference type="Proteomes" id="UP000005408"/>
    </source>
</evidence>